<dbReference type="RefSeq" id="WP_053232341.1">
    <property type="nucleotide sequence ID" value="NZ_CP011125.1"/>
</dbReference>
<dbReference type="InterPro" id="IPR001763">
    <property type="entry name" value="Rhodanese-like_dom"/>
</dbReference>
<dbReference type="STRING" id="927083.DB32_002217"/>
<name>A0A0F6W1F7_9BACT</name>
<dbReference type="Proteomes" id="UP000034883">
    <property type="component" value="Chromosome"/>
</dbReference>
<evidence type="ECO:0000313" key="3">
    <source>
        <dbReference type="Proteomes" id="UP000034883"/>
    </source>
</evidence>
<dbReference type="KEGG" id="samy:DB32_002217"/>
<dbReference type="PROSITE" id="PS50206">
    <property type="entry name" value="RHODANESE_3"/>
    <property type="match status" value="1"/>
</dbReference>
<accession>A0A0F6W1F7</accession>
<reference evidence="2 3" key="1">
    <citation type="submission" date="2015-03" db="EMBL/GenBank/DDBJ databases">
        <title>Genome assembly of Sandaracinus amylolyticus DSM 53668.</title>
        <authorList>
            <person name="Sharma G."/>
            <person name="Subramanian S."/>
        </authorList>
    </citation>
    <scope>NUCLEOTIDE SEQUENCE [LARGE SCALE GENOMIC DNA]</scope>
    <source>
        <strain evidence="2 3">DSM 53668</strain>
    </source>
</reference>
<dbReference type="Gene3D" id="3.40.250.10">
    <property type="entry name" value="Rhodanese-like domain"/>
    <property type="match status" value="1"/>
</dbReference>
<gene>
    <name evidence="2" type="ORF">DB32_002217</name>
</gene>
<dbReference type="AlphaFoldDB" id="A0A0F6W1F7"/>
<keyword evidence="2" id="KW-0378">Hydrolase</keyword>
<keyword evidence="3" id="KW-1185">Reference proteome</keyword>
<feature type="domain" description="Rhodanese" evidence="1">
    <location>
        <begin position="53"/>
        <end position="143"/>
    </location>
</feature>
<dbReference type="InterPro" id="IPR036873">
    <property type="entry name" value="Rhodanese-like_dom_sf"/>
</dbReference>
<dbReference type="GO" id="GO:0016787">
    <property type="term" value="F:hydrolase activity"/>
    <property type="evidence" value="ECO:0007669"/>
    <property type="project" value="UniProtKB-KW"/>
</dbReference>
<dbReference type="EMBL" id="CP011125">
    <property type="protein sequence ID" value="AKF05068.1"/>
    <property type="molecule type" value="Genomic_DNA"/>
</dbReference>
<dbReference type="Pfam" id="PF00581">
    <property type="entry name" value="Rhodanese"/>
    <property type="match status" value="1"/>
</dbReference>
<dbReference type="OrthoDB" id="598065at2"/>
<evidence type="ECO:0000259" key="1">
    <source>
        <dbReference type="PROSITE" id="PS50206"/>
    </source>
</evidence>
<dbReference type="SUPFAM" id="SSF52821">
    <property type="entry name" value="Rhodanese/Cell cycle control phosphatase"/>
    <property type="match status" value="1"/>
</dbReference>
<dbReference type="CDD" id="cd00158">
    <property type="entry name" value="RHOD"/>
    <property type="match status" value="1"/>
</dbReference>
<proteinExistence type="predicted"/>
<evidence type="ECO:0000313" key="2">
    <source>
        <dbReference type="EMBL" id="AKF05068.1"/>
    </source>
</evidence>
<protein>
    <submittedName>
        <fullName evidence="2">Hydroxyacylglutathione hydrolase</fullName>
    </submittedName>
</protein>
<organism evidence="2 3">
    <name type="scientific">Sandaracinus amylolyticus</name>
    <dbReference type="NCBI Taxonomy" id="927083"/>
    <lineage>
        <taxon>Bacteria</taxon>
        <taxon>Pseudomonadati</taxon>
        <taxon>Myxococcota</taxon>
        <taxon>Polyangia</taxon>
        <taxon>Polyangiales</taxon>
        <taxon>Sandaracinaceae</taxon>
        <taxon>Sandaracinus</taxon>
    </lineage>
</organism>
<dbReference type="SMART" id="SM00450">
    <property type="entry name" value="RHOD"/>
    <property type="match status" value="1"/>
</dbReference>
<sequence>MSDANESGALDHLVPPIGAAPPEERMLRANWISSVERSPNGFPLLWPEFVARQGRAVRVIDVREPDELVGPLGHIPGCDWIPASRVGSLVERLDRDAKIVLVSRAGERSGPLARELEVAGMRFVASMIGGMVAWRSLGFAVSRDSSILARRDVLRDVSDVPARPGPLGIDAVREHVGDPLTVRWVKMASLLLHGRLSCVDGRDETGVIGTPGGDSGELLLALHALERVIGRELRAGEVAELLARRVDTFGRFYMHGDVHAANTMIAALRGDRRFDEALDGIDETMQWRRFFERPPEPVRELLLEYSVQPPHVGCGHLKLMMQEHAQYEARPQLVRDVLRAFHRLRWNGAADVEFVPLPGGHQEGAVVNVRVHDELRSYTPVPLVSPKGMGTQMFVNHPQVVDALRLETASFLCEQGDLVPIDASRREALLTEMSALSQVRLMATLGRLAKGLPIYDLTFDRRGRVSVEHVGHVP</sequence>